<dbReference type="Gene3D" id="2.40.50.140">
    <property type="entry name" value="Nucleic acid-binding proteins"/>
    <property type="match status" value="1"/>
</dbReference>
<accession>A0ABQ9GGH7</accession>
<dbReference type="CDD" id="cd18086">
    <property type="entry name" value="HsC9orf114-like"/>
    <property type="match status" value="1"/>
</dbReference>
<protein>
    <submittedName>
        <fullName evidence="3">Uncharacterized protein</fullName>
    </submittedName>
</protein>
<feature type="signal peptide" evidence="2">
    <location>
        <begin position="1"/>
        <end position="22"/>
    </location>
</feature>
<dbReference type="SUPFAM" id="SSF75217">
    <property type="entry name" value="alpha/beta knot"/>
    <property type="match status" value="1"/>
</dbReference>
<dbReference type="Gene3D" id="3.40.1280.10">
    <property type="match status" value="1"/>
</dbReference>
<dbReference type="InterPro" id="IPR029028">
    <property type="entry name" value="Alpha/beta_knot_MTases"/>
</dbReference>
<evidence type="ECO:0000256" key="1">
    <source>
        <dbReference type="ARBA" id="ARBA00009841"/>
    </source>
</evidence>
<dbReference type="PANTHER" id="PTHR12150">
    <property type="entry name" value="CLASS IV SAM-BINDING METHYLTRANSFERASE-RELATED"/>
    <property type="match status" value="1"/>
</dbReference>
<dbReference type="SUPFAM" id="SSF50249">
    <property type="entry name" value="Nucleic acid-binding proteins"/>
    <property type="match status" value="1"/>
</dbReference>
<reference evidence="3 4" key="1">
    <citation type="submission" date="2023-02" db="EMBL/GenBank/DDBJ databases">
        <title>LHISI_Scaffold_Assembly.</title>
        <authorList>
            <person name="Stuart O.P."/>
            <person name="Cleave R."/>
            <person name="Magrath M.J.L."/>
            <person name="Mikheyev A.S."/>
        </authorList>
    </citation>
    <scope>NUCLEOTIDE SEQUENCE [LARGE SCALE GENOMIC DNA]</scope>
    <source>
        <strain evidence="3">Daus_M_001</strain>
        <tissue evidence="3">Leg muscle</tissue>
    </source>
</reference>
<evidence type="ECO:0000313" key="4">
    <source>
        <dbReference type="Proteomes" id="UP001159363"/>
    </source>
</evidence>
<keyword evidence="4" id="KW-1185">Reference proteome</keyword>
<evidence type="ECO:0000256" key="2">
    <source>
        <dbReference type="SAM" id="SignalP"/>
    </source>
</evidence>
<feature type="chain" id="PRO_5046263960" evidence="2">
    <location>
        <begin position="23"/>
        <end position="291"/>
    </location>
</feature>
<proteinExistence type="inferred from homology"/>
<dbReference type="Proteomes" id="UP001159363">
    <property type="component" value="Chromosome 12"/>
</dbReference>
<comment type="similarity">
    <text evidence="1">Belongs to the class IV-like SAM-binding methyltransferase superfamily.</text>
</comment>
<sequence>MGIVMCMLVVVVLQIVVYDDLGDVDSNRKVAVEEEVYGVKAVRRCCAQLARILQYLECPQYLRKHFFPVHDDLQYAGLLNPLDAPHHLRQTDQFLYREGIVSNLPAKAGHSSVNVGLLKDISVKKELTRGIRVTVKLLPQKEGSKKLRGFVVAPCVPRADTGVYWGYTVRIAHSLSDVFCQVPYPGGYDVTVGTSDKGVSVNSLQSESLLQHKHILIVFGGVQGLEAALESDEKLTVDDPALLFDHYLNTCPGQGSRTIRTEEAILISLAVLRPKFSLCPEKENFKHIVKD</sequence>
<dbReference type="PANTHER" id="PTHR12150:SF13">
    <property type="entry name" value="METHYLTRANSFERASE C9ORF114-RELATED"/>
    <property type="match status" value="1"/>
</dbReference>
<dbReference type="EMBL" id="JARBHB010000013">
    <property type="protein sequence ID" value="KAJ8870691.1"/>
    <property type="molecule type" value="Genomic_DNA"/>
</dbReference>
<organism evidence="3 4">
    <name type="scientific">Dryococelus australis</name>
    <dbReference type="NCBI Taxonomy" id="614101"/>
    <lineage>
        <taxon>Eukaryota</taxon>
        <taxon>Metazoa</taxon>
        <taxon>Ecdysozoa</taxon>
        <taxon>Arthropoda</taxon>
        <taxon>Hexapoda</taxon>
        <taxon>Insecta</taxon>
        <taxon>Pterygota</taxon>
        <taxon>Neoptera</taxon>
        <taxon>Polyneoptera</taxon>
        <taxon>Phasmatodea</taxon>
        <taxon>Verophasmatodea</taxon>
        <taxon>Anareolatae</taxon>
        <taxon>Phasmatidae</taxon>
        <taxon>Eurycanthinae</taxon>
        <taxon>Dryococelus</taxon>
    </lineage>
</organism>
<keyword evidence="2" id="KW-0732">Signal</keyword>
<name>A0ABQ9GGH7_9NEOP</name>
<dbReference type="InterPro" id="IPR029026">
    <property type="entry name" value="tRNA_m1G_MTases_N"/>
</dbReference>
<evidence type="ECO:0000313" key="3">
    <source>
        <dbReference type="EMBL" id="KAJ8870691.1"/>
    </source>
</evidence>
<comment type="caution">
    <text evidence="3">The sequence shown here is derived from an EMBL/GenBank/DDBJ whole genome shotgun (WGS) entry which is preliminary data.</text>
</comment>
<dbReference type="InterPro" id="IPR012340">
    <property type="entry name" value="NA-bd_OB-fold"/>
</dbReference>
<dbReference type="InterPro" id="IPR003750">
    <property type="entry name" value="Put_MeTrfase-C9orf114-like"/>
</dbReference>
<dbReference type="Pfam" id="PF02598">
    <property type="entry name" value="Methyltrn_RNA_3"/>
    <property type="match status" value="1"/>
</dbReference>
<gene>
    <name evidence="3" type="ORF">PR048_029715</name>
</gene>